<evidence type="ECO:0000259" key="6">
    <source>
        <dbReference type="Pfam" id="PF14655"/>
    </source>
</evidence>
<dbReference type="PANTHER" id="PTHR12472">
    <property type="entry name" value="RAB3-GAP REGULATORY DOMAIN"/>
    <property type="match status" value="1"/>
</dbReference>
<dbReference type="PANTHER" id="PTHR12472:SF0">
    <property type="entry name" value="RAB3 GTPASE-ACTIVATING PROTEIN NON-CATALYTIC SUBUNIT"/>
    <property type="match status" value="1"/>
</dbReference>
<dbReference type="InterPro" id="IPR029257">
    <property type="entry name" value="RAB3GAP2_C"/>
</dbReference>
<feature type="region of interest" description="Disordered" evidence="5">
    <location>
        <begin position="963"/>
        <end position="996"/>
    </location>
</feature>
<dbReference type="GO" id="GO:0005096">
    <property type="term" value="F:GTPase activator activity"/>
    <property type="evidence" value="ECO:0007669"/>
    <property type="project" value="UniProtKB-KW"/>
</dbReference>
<feature type="compositionally biased region" description="Basic and acidic residues" evidence="5">
    <location>
        <begin position="840"/>
        <end position="851"/>
    </location>
</feature>
<comment type="similarity">
    <text evidence="2">Belongs to the Rab3-GAP regulatory subunit family.</text>
</comment>
<protein>
    <recommendedName>
        <fullName evidence="10">Rab3 GTPase-activating protein non-catalytic subunit</fullName>
    </recommendedName>
</protein>
<evidence type="ECO:0000256" key="5">
    <source>
        <dbReference type="SAM" id="MobiDB-lite"/>
    </source>
</evidence>
<feature type="region of interest" description="Disordered" evidence="5">
    <location>
        <begin position="838"/>
        <end position="875"/>
    </location>
</feature>
<feature type="compositionally biased region" description="Basic and acidic residues" evidence="5">
    <location>
        <begin position="858"/>
        <end position="875"/>
    </location>
</feature>
<evidence type="ECO:0000313" key="8">
    <source>
        <dbReference type="EMBL" id="KAK7502781.1"/>
    </source>
</evidence>
<gene>
    <name evidence="8" type="ORF">BaRGS_00006031</name>
</gene>
<evidence type="ECO:0000256" key="4">
    <source>
        <dbReference type="ARBA" id="ARBA00022490"/>
    </source>
</evidence>
<dbReference type="Proteomes" id="UP001519460">
    <property type="component" value="Unassembled WGS sequence"/>
</dbReference>
<evidence type="ECO:0000256" key="1">
    <source>
        <dbReference type="ARBA" id="ARBA00004496"/>
    </source>
</evidence>
<dbReference type="GO" id="GO:0005737">
    <property type="term" value="C:cytoplasm"/>
    <property type="evidence" value="ECO:0007669"/>
    <property type="project" value="UniProtKB-SubCell"/>
</dbReference>
<feature type="domain" description="Rab3-GAP regulatory subunit N-terminal" evidence="6">
    <location>
        <begin position="56"/>
        <end position="470"/>
    </location>
</feature>
<feature type="domain" description="Rab3GAP regulatory subunit C-terminal" evidence="7">
    <location>
        <begin position="754"/>
        <end position="1226"/>
    </location>
</feature>
<evidence type="ECO:0008006" key="10">
    <source>
        <dbReference type="Google" id="ProtNLM"/>
    </source>
</evidence>
<keyword evidence="4" id="KW-0963">Cytoplasm</keyword>
<comment type="caution">
    <text evidence="8">The sequence shown here is derived from an EMBL/GenBank/DDBJ whole genome shotgun (WGS) entry which is preliminary data.</text>
</comment>
<dbReference type="Pfam" id="PF14656">
    <property type="entry name" value="RAB3GAP2_C"/>
    <property type="match status" value="1"/>
</dbReference>
<accession>A0ABD0LTF0</accession>
<organism evidence="8 9">
    <name type="scientific">Batillaria attramentaria</name>
    <dbReference type="NCBI Taxonomy" id="370345"/>
    <lineage>
        <taxon>Eukaryota</taxon>
        <taxon>Metazoa</taxon>
        <taxon>Spiralia</taxon>
        <taxon>Lophotrochozoa</taxon>
        <taxon>Mollusca</taxon>
        <taxon>Gastropoda</taxon>
        <taxon>Caenogastropoda</taxon>
        <taxon>Sorbeoconcha</taxon>
        <taxon>Cerithioidea</taxon>
        <taxon>Batillariidae</taxon>
        <taxon>Batillaria</taxon>
    </lineage>
</organism>
<keyword evidence="3" id="KW-0343">GTPase activation</keyword>
<dbReference type="InterPro" id="IPR032839">
    <property type="entry name" value="RAB3GAP_N"/>
</dbReference>
<feature type="compositionally biased region" description="Basic and acidic residues" evidence="5">
    <location>
        <begin position="976"/>
        <end position="993"/>
    </location>
</feature>
<sequence>MGLNVDVVLYGPCLSYSGGDDWDADWGWGAEENRGDVPQSTNSTNVETVDDSVNKWLQGSIVSLSPNNDIIAVASEDRICVLTQKWDPQNKGEEIDTRLSSVWQSNITQDEGEVITDVLCLPLASQKRSTQGAPDWTCVIVGFSTGYVRMYTETGVLLLSQLLHVEPVQRLKCRTYEPPRFLGMAEQHEELIILYKRAVVSIDGFSLIQSLRGCRNQVARATASGSESFVQPPPLAYKKWALNDQDRINDLVSCGVTTSNPFDQMKNASMQGGFNATVKTSPPAATVYLTSGIGPYVGFFYAIEGSTQPILSEVAMAMAHKIKSALMSAASGWLGFGGRQKEEAKDKPPKIEPATPLPLRFGLPDKRRSGDSLILSPCNNYIATTDSFGRVILTDVQRGIAIRMWKGYRDAQIGWVQVKEDEGSHHKGDHSRIAQFLIIYAPRRGILEVWTAAHGPRVAAFNVSKNCVLVCPSYGMMGLNNVTYRGVRSRAFHCALVDPEGSVKTLDIPFHLALSDKSSKRARDTHLLKKLKATLKEATSESESLQKSVKDLFMDIRIASISHQALERILSTRYLSVGFMQEVVQACIGRLASKGEDSLDIDSRMLLRFAHTQASLLDMYAVVHKLSSQSAQLPAESSDSEMLQTTLGLSKDEATNMMRQVESFVCVRERGKSRVKFASTLLPPTSFLHCFSSRSHASEVEAGKSTATLTISREISEERRQALAHLLFHGCVSGMCRPEDIATVLQESNLAPEQLLNLLLLYWLSSDDRSLASVPSLHALVKTITAMTDTSEVLVDVNTMSPWWQRVRDACSQSEHCCAAYIAAVTCRRVAADFISSQTKAKDPDADTASDKEEDEGEKEKPVEQGGEEKLEKSADSAGWESLAVDLELWDLLVRQLEDTLALSTLLHETVPPSEQASDSAEPTYEVIKVSVSKLLDGGRGSISELVARFVASLGLGPNSLYSFQQQSPTGSGSGEGRDEEGAPSPKEEEAVDSKVTPLERFQNHMQTLRARFPHSLDNDILISNCCWEYAVLWNKDPDVVRHLQLSLEYLKLVQNAVLRQGVSSMLWHMFVMKRMSAAAQLMEKVGKPPKDRLCRKEVGMSDSSMTTFVGLVVDLLDIIMDANCEANEVPVFNIELIWQSVRGPASLGELAVDAKVTNYGLVRLHWHLGVLMHAVLVFGIRGIKVLSLFDRKGQAAVFKDLHSHPLLPSQKVEESLALSRRADFLKRHHVCELYSYGHDKLAEEVLTTVNDHELMGSQLLMVAGRRMAYRLLHENPRETMHFLGGISPRLATWLRSLEVDQLAYKDSPVKDVSILMTHVVNQLPEGYSEYNLAIELVDLVYSMSQS</sequence>
<keyword evidence="9" id="KW-1185">Reference proteome</keyword>
<dbReference type="InterPro" id="IPR026059">
    <property type="entry name" value="Rab3GAP2"/>
</dbReference>
<evidence type="ECO:0000256" key="2">
    <source>
        <dbReference type="ARBA" id="ARBA00008153"/>
    </source>
</evidence>
<dbReference type="Pfam" id="PF14655">
    <property type="entry name" value="RAB3GAP2_N"/>
    <property type="match status" value="1"/>
</dbReference>
<proteinExistence type="inferred from homology"/>
<name>A0ABD0LTF0_9CAEN</name>
<evidence type="ECO:0000256" key="3">
    <source>
        <dbReference type="ARBA" id="ARBA00022468"/>
    </source>
</evidence>
<dbReference type="EMBL" id="JACVVK020000024">
    <property type="protein sequence ID" value="KAK7502781.1"/>
    <property type="molecule type" value="Genomic_DNA"/>
</dbReference>
<comment type="subcellular location">
    <subcellularLocation>
        <location evidence="1">Cytoplasm</location>
    </subcellularLocation>
</comment>
<reference evidence="8 9" key="1">
    <citation type="journal article" date="2023" name="Sci. Data">
        <title>Genome assembly of the Korean intertidal mud-creeper Batillaria attramentaria.</title>
        <authorList>
            <person name="Patra A.K."/>
            <person name="Ho P.T."/>
            <person name="Jun S."/>
            <person name="Lee S.J."/>
            <person name="Kim Y."/>
            <person name="Won Y.J."/>
        </authorList>
    </citation>
    <scope>NUCLEOTIDE SEQUENCE [LARGE SCALE GENOMIC DNA]</scope>
    <source>
        <strain evidence="8">Wonlab-2016</strain>
    </source>
</reference>
<evidence type="ECO:0000313" key="9">
    <source>
        <dbReference type="Proteomes" id="UP001519460"/>
    </source>
</evidence>
<evidence type="ECO:0000259" key="7">
    <source>
        <dbReference type="Pfam" id="PF14656"/>
    </source>
</evidence>